<gene>
    <name evidence="1" type="ORF">MM415B03145_0008</name>
</gene>
<proteinExistence type="predicted"/>
<protein>
    <submittedName>
        <fullName evidence="1">Uncharacterized protein</fullName>
    </submittedName>
</protein>
<dbReference type="EMBL" id="MT142651">
    <property type="protein sequence ID" value="QJA86664.1"/>
    <property type="molecule type" value="Genomic_DNA"/>
</dbReference>
<name>A0A6M3KZ07_9ZZZZ</name>
<sequence length="80" mass="8933">MSDPRIKTHFICPGCGWAGKKRANEWGDCPDCEYQATNGLMTLEQMMALGDDLDEDHWTDVRMGPFLRRVAELLGMEGGG</sequence>
<organism evidence="1">
    <name type="scientific">viral metagenome</name>
    <dbReference type="NCBI Taxonomy" id="1070528"/>
    <lineage>
        <taxon>unclassified sequences</taxon>
        <taxon>metagenomes</taxon>
        <taxon>organismal metagenomes</taxon>
    </lineage>
</organism>
<dbReference type="AlphaFoldDB" id="A0A6M3KZ07"/>
<reference evidence="1" key="1">
    <citation type="submission" date="2020-03" db="EMBL/GenBank/DDBJ databases">
        <title>The deep terrestrial virosphere.</title>
        <authorList>
            <person name="Holmfeldt K."/>
            <person name="Nilsson E."/>
            <person name="Simone D."/>
            <person name="Lopez-Fernandez M."/>
            <person name="Wu X."/>
            <person name="de Brujin I."/>
            <person name="Lundin D."/>
            <person name="Andersson A."/>
            <person name="Bertilsson S."/>
            <person name="Dopson M."/>
        </authorList>
    </citation>
    <scope>NUCLEOTIDE SEQUENCE</scope>
    <source>
        <strain evidence="1">MM415B03145</strain>
    </source>
</reference>
<evidence type="ECO:0000313" key="1">
    <source>
        <dbReference type="EMBL" id="QJA86664.1"/>
    </source>
</evidence>
<accession>A0A6M3KZ07</accession>